<accession>A0A8J7R0Q9</accession>
<dbReference type="Proteomes" id="UP000666240">
    <property type="component" value="Unassembled WGS sequence"/>
</dbReference>
<evidence type="ECO:0000313" key="3">
    <source>
        <dbReference type="Proteomes" id="UP000666240"/>
    </source>
</evidence>
<evidence type="ECO:0000256" key="1">
    <source>
        <dbReference type="SAM" id="MobiDB-lite"/>
    </source>
</evidence>
<keyword evidence="3" id="KW-1185">Reference proteome</keyword>
<reference evidence="2" key="1">
    <citation type="submission" date="2021-03" db="EMBL/GenBank/DDBJ databases">
        <title>Genome sequencing and assembly of Tianweitania sediminis.</title>
        <authorList>
            <person name="Chhetri G."/>
        </authorList>
    </citation>
    <scope>NUCLEOTIDE SEQUENCE</scope>
    <source>
        <strain evidence="2">Z8</strain>
    </source>
</reference>
<dbReference type="AlphaFoldDB" id="A0A8J7R0Q9"/>
<evidence type="ECO:0000313" key="2">
    <source>
        <dbReference type="EMBL" id="MBP0439835.1"/>
    </source>
</evidence>
<sequence length="87" mass="9696">MHKTNTESLNLREVGATKLKASHEERMTPEFPHTGDKGDEPKEPFGLTEGVNESHEDTMVSDSVDQHENTADDEAFVSKDLLNSRSL</sequence>
<feature type="region of interest" description="Disordered" evidence="1">
    <location>
        <begin position="1"/>
        <end position="87"/>
    </location>
</feature>
<organism evidence="2 3">
    <name type="scientific">Tianweitania sediminis</name>
    <dbReference type="NCBI Taxonomy" id="1502156"/>
    <lineage>
        <taxon>Bacteria</taxon>
        <taxon>Pseudomonadati</taxon>
        <taxon>Pseudomonadota</taxon>
        <taxon>Alphaproteobacteria</taxon>
        <taxon>Hyphomicrobiales</taxon>
        <taxon>Phyllobacteriaceae</taxon>
        <taxon>Tianweitania</taxon>
    </lineage>
</organism>
<feature type="compositionally biased region" description="Basic and acidic residues" evidence="1">
    <location>
        <begin position="21"/>
        <end position="43"/>
    </location>
</feature>
<name>A0A8J7R0Q9_9HYPH</name>
<proteinExistence type="predicted"/>
<comment type="caution">
    <text evidence="2">The sequence shown here is derived from an EMBL/GenBank/DDBJ whole genome shotgun (WGS) entry which is preliminary data.</text>
</comment>
<gene>
    <name evidence="2" type="ORF">J5Y06_14340</name>
</gene>
<dbReference type="RefSeq" id="WP_209335860.1">
    <property type="nucleotide sequence ID" value="NZ_JAGIYY010000004.1"/>
</dbReference>
<dbReference type="EMBL" id="JAGIYY010000004">
    <property type="protein sequence ID" value="MBP0439835.1"/>
    <property type="molecule type" value="Genomic_DNA"/>
</dbReference>
<protein>
    <submittedName>
        <fullName evidence="2">Uncharacterized protein</fullName>
    </submittedName>
</protein>
<feature type="compositionally biased region" description="Basic and acidic residues" evidence="1">
    <location>
        <begin position="52"/>
        <end position="70"/>
    </location>
</feature>